<accession>A0ABV9B9J1</accession>
<name>A0ABV9B9J1_9ACTN</name>
<dbReference type="InterPro" id="IPR011990">
    <property type="entry name" value="TPR-like_helical_dom_sf"/>
</dbReference>
<dbReference type="RefSeq" id="WP_417922014.1">
    <property type="nucleotide sequence ID" value="NZ_JBHSFS010000001.1"/>
</dbReference>
<dbReference type="PRINTS" id="PR00364">
    <property type="entry name" value="DISEASERSIST"/>
</dbReference>
<comment type="caution">
    <text evidence="2">The sequence shown here is derived from an EMBL/GenBank/DDBJ whole genome shotgun (WGS) entry which is preliminary data.</text>
</comment>
<reference evidence="3" key="1">
    <citation type="journal article" date="2019" name="Int. J. Syst. Evol. Microbiol.">
        <title>The Global Catalogue of Microorganisms (GCM) 10K type strain sequencing project: providing services to taxonomists for standard genome sequencing and annotation.</title>
        <authorList>
            <consortium name="The Broad Institute Genomics Platform"/>
            <consortium name="The Broad Institute Genome Sequencing Center for Infectious Disease"/>
            <person name="Wu L."/>
            <person name="Ma J."/>
        </authorList>
    </citation>
    <scope>NUCLEOTIDE SEQUENCE [LARGE SCALE GENOMIC DNA]</scope>
    <source>
        <strain evidence="3">CECT 8064</strain>
    </source>
</reference>
<evidence type="ECO:0000313" key="2">
    <source>
        <dbReference type="EMBL" id="MFC4511483.1"/>
    </source>
</evidence>
<sequence>MAGEPTAGGTSNHFGGRAETVIQARDVTYHHHHAPAPPPVPDPHQVPPGTPLFVNRTDDLADLGGWLDPDVGGPPRMALLTGLPGVGKRSTARRWAEDTRGRYPGGELYIDFAELRGPSGGGDLFVALERCLRALGVADRYLPTDLGELVALYRTRTAGRGVLVVLDNVTSPAHVRTLLPAAPGSAVLATSGRRLGELVLDGARLLPLEPLSAHSGARLLTDLCGPERIAAEPEAAARLVEGCGGLPAALHLAAARLLIHRRLTVAALVAELEQESGGLAALALDSANGMSVLLGIACRDLPADALRLYRRLGLLPGRGFDAETAAAADGTDPATARRLLDVLDTASLLEDAMSDRHRLHDLVRRHARDRAESDEPAAEREAALGRIVDHYTVRAAFADRAVMGNRLRITDHEELLTGQEDPFAGPGARDTALDWLEAERADALAVLRAAAAHGLDRRVWQLAESLTALYLHHRHLADWIESGTLGAEAAARTGEQAAEARLRSLLSRPLMDTGDHDRAREELEAATTLADASGHPVLRASVREFAGRYWDRYDPARAVRVYVDSLALNVAADEPRGAALARFFMGGALIASGDREAGLAALTEAYEALSALGDVRMAGRALAALGRHAHSAEALERAAEMLRETRAGHYEAEVREELAGLLERSGDAEAARGHLSRAVELLAAGGSPRAGELRERLLSISPSGGHPAPPAFEERGPGRSPGKR</sequence>
<feature type="region of interest" description="Disordered" evidence="1">
    <location>
        <begin position="695"/>
        <end position="724"/>
    </location>
</feature>
<dbReference type="EMBL" id="JBHSFS010000001">
    <property type="protein sequence ID" value="MFC4511483.1"/>
    <property type="molecule type" value="Genomic_DNA"/>
</dbReference>
<proteinExistence type="predicted"/>
<feature type="compositionally biased region" description="Pro residues" evidence="1">
    <location>
        <begin position="35"/>
        <end position="50"/>
    </location>
</feature>
<protein>
    <recommendedName>
        <fullName evidence="4">NB-ARC domain-containing protein</fullName>
    </recommendedName>
</protein>
<dbReference type="Gene3D" id="3.40.50.300">
    <property type="entry name" value="P-loop containing nucleotide triphosphate hydrolases"/>
    <property type="match status" value="1"/>
</dbReference>
<feature type="region of interest" description="Disordered" evidence="1">
    <location>
        <begin position="31"/>
        <end position="54"/>
    </location>
</feature>
<gene>
    <name evidence="2" type="ORF">ACFPEN_00885</name>
</gene>
<keyword evidence="3" id="KW-1185">Reference proteome</keyword>
<dbReference type="SUPFAM" id="SSF52540">
    <property type="entry name" value="P-loop containing nucleoside triphosphate hydrolases"/>
    <property type="match status" value="1"/>
</dbReference>
<dbReference type="SUPFAM" id="SSF48452">
    <property type="entry name" value="TPR-like"/>
    <property type="match status" value="1"/>
</dbReference>
<evidence type="ECO:0000313" key="3">
    <source>
        <dbReference type="Proteomes" id="UP001595990"/>
    </source>
</evidence>
<dbReference type="PANTHER" id="PTHR47691:SF3">
    <property type="entry name" value="HTH-TYPE TRANSCRIPTIONAL REGULATOR RV0890C-RELATED"/>
    <property type="match status" value="1"/>
</dbReference>
<evidence type="ECO:0008006" key="4">
    <source>
        <dbReference type="Google" id="ProtNLM"/>
    </source>
</evidence>
<evidence type="ECO:0000256" key="1">
    <source>
        <dbReference type="SAM" id="MobiDB-lite"/>
    </source>
</evidence>
<dbReference type="InterPro" id="IPR027417">
    <property type="entry name" value="P-loop_NTPase"/>
</dbReference>
<dbReference type="PANTHER" id="PTHR47691">
    <property type="entry name" value="REGULATOR-RELATED"/>
    <property type="match status" value="1"/>
</dbReference>
<dbReference type="Gene3D" id="1.25.40.10">
    <property type="entry name" value="Tetratricopeptide repeat domain"/>
    <property type="match status" value="1"/>
</dbReference>
<dbReference type="Proteomes" id="UP001595990">
    <property type="component" value="Unassembled WGS sequence"/>
</dbReference>
<organism evidence="2 3">
    <name type="scientific">Streptomyces ehimensis</name>
    <dbReference type="NCBI Taxonomy" id="68195"/>
    <lineage>
        <taxon>Bacteria</taxon>
        <taxon>Bacillati</taxon>
        <taxon>Actinomycetota</taxon>
        <taxon>Actinomycetes</taxon>
        <taxon>Kitasatosporales</taxon>
        <taxon>Streptomycetaceae</taxon>
        <taxon>Streptomyces</taxon>
    </lineage>
</organism>